<evidence type="ECO:0000256" key="1">
    <source>
        <dbReference type="SAM" id="MobiDB-lite"/>
    </source>
</evidence>
<proteinExistence type="predicted"/>
<dbReference type="Proteomes" id="UP001523216">
    <property type="component" value="Unassembled WGS sequence"/>
</dbReference>
<dbReference type="RefSeq" id="WP_251802847.1">
    <property type="nucleotide sequence ID" value="NZ_JAMQOL010000054.1"/>
</dbReference>
<evidence type="ECO:0000313" key="3">
    <source>
        <dbReference type="Proteomes" id="UP001523216"/>
    </source>
</evidence>
<feature type="region of interest" description="Disordered" evidence="1">
    <location>
        <begin position="97"/>
        <end position="119"/>
    </location>
</feature>
<comment type="caution">
    <text evidence="2">The sequence shown here is derived from an EMBL/GenBank/DDBJ whole genome shotgun (WGS) entry which is preliminary data.</text>
</comment>
<keyword evidence="3" id="KW-1185">Reference proteome</keyword>
<accession>A0ABT0YAR2</accession>
<reference evidence="2 3" key="1">
    <citation type="submission" date="2022-06" db="EMBL/GenBank/DDBJ databases">
        <title>Actinoplanes abujensis sp. nov., isolated from Nigerian arid soil.</title>
        <authorList>
            <person name="Ding P."/>
        </authorList>
    </citation>
    <scope>NUCLEOTIDE SEQUENCE [LARGE SCALE GENOMIC DNA]</scope>
    <source>
        <strain evidence="3">TRM88002</strain>
    </source>
</reference>
<organism evidence="2 3">
    <name type="scientific">Paractinoplanes hotanensis</name>
    <dbReference type="NCBI Taxonomy" id="2906497"/>
    <lineage>
        <taxon>Bacteria</taxon>
        <taxon>Bacillati</taxon>
        <taxon>Actinomycetota</taxon>
        <taxon>Actinomycetes</taxon>
        <taxon>Micromonosporales</taxon>
        <taxon>Micromonosporaceae</taxon>
        <taxon>Paractinoplanes</taxon>
    </lineage>
</organism>
<sequence>MAPKLTSEALRPARHIQWIFTQRLAGISAAGIARTLNSLGVVPPSAHDRTPQPAPHRCRLDPAHGRGAAEHFISALRCPYKRAVADGLIAEGDNPVLALPPMRDRQRPHPCTHAASQPR</sequence>
<evidence type="ECO:0000313" key="2">
    <source>
        <dbReference type="EMBL" id="MCM4083136.1"/>
    </source>
</evidence>
<protein>
    <submittedName>
        <fullName evidence="2">Recombinase family protein</fullName>
    </submittedName>
</protein>
<gene>
    <name evidence="2" type="ORF">LXN57_36850</name>
</gene>
<dbReference type="EMBL" id="JAMQOL010000054">
    <property type="protein sequence ID" value="MCM4083136.1"/>
    <property type="molecule type" value="Genomic_DNA"/>
</dbReference>
<name>A0ABT0YAR2_9ACTN</name>